<protein>
    <recommendedName>
        <fullName evidence="2">Phage tail tape measure protein domain-containing protein</fullName>
    </recommendedName>
</protein>
<dbReference type="PANTHER" id="PTHR37813">
    <property type="entry name" value="FELS-2 PROPHAGE PROTEIN"/>
    <property type="match status" value="1"/>
</dbReference>
<organism evidence="3">
    <name type="scientific">marine sediment metagenome</name>
    <dbReference type="NCBI Taxonomy" id="412755"/>
    <lineage>
        <taxon>unclassified sequences</taxon>
        <taxon>metagenomes</taxon>
        <taxon>ecological metagenomes</taxon>
    </lineage>
</organism>
<evidence type="ECO:0000256" key="1">
    <source>
        <dbReference type="ARBA" id="ARBA00022612"/>
    </source>
</evidence>
<evidence type="ECO:0000313" key="3">
    <source>
        <dbReference type="EMBL" id="KKK66496.1"/>
    </source>
</evidence>
<dbReference type="PANTHER" id="PTHR37813:SF1">
    <property type="entry name" value="FELS-2 PROPHAGE PROTEIN"/>
    <property type="match status" value="1"/>
</dbReference>
<dbReference type="Pfam" id="PF10145">
    <property type="entry name" value="PhageMin_Tail"/>
    <property type="match status" value="1"/>
</dbReference>
<dbReference type="NCBIfam" id="TIGR01760">
    <property type="entry name" value="tape_meas_TP901"/>
    <property type="match status" value="1"/>
</dbReference>
<dbReference type="InterPro" id="IPR010090">
    <property type="entry name" value="Phage_tape_meas"/>
</dbReference>
<reference evidence="3" key="1">
    <citation type="journal article" date="2015" name="Nature">
        <title>Complex archaea that bridge the gap between prokaryotes and eukaryotes.</title>
        <authorList>
            <person name="Spang A."/>
            <person name="Saw J.H."/>
            <person name="Jorgensen S.L."/>
            <person name="Zaremba-Niedzwiedzka K."/>
            <person name="Martijn J."/>
            <person name="Lind A.E."/>
            <person name="van Eijk R."/>
            <person name="Schleper C."/>
            <person name="Guy L."/>
            <person name="Ettema T.J."/>
        </authorList>
    </citation>
    <scope>NUCLEOTIDE SEQUENCE</scope>
</reference>
<accession>A0A0F9A2T8</accession>
<evidence type="ECO:0000259" key="2">
    <source>
        <dbReference type="Pfam" id="PF10145"/>
    </source>
</evidence>
<feature type="domain" description="Phage tail tape measure protein" evidence="2">
    <location>
        <begin position="92"/>
        <end position="155"/>
    </location>
</feature>
<comment type="caution">
    <text evidence="3">The sequence shown here is derived from an EMBL/GenBank/DDBJ whole genome shotgun (WGS) entry which is preliminary data.</text>
</comment>
<dbReference type="EMBL" id="LAZR01060052">
    <property type="protein sequence ID" value="KKK66496.1"/>
    <property type="molecule type" value="Genomic_DNA"/>
</dbReference>
<name>A0A0F9A2T8_9ZZZZ</name>
<proteinExistence type="predicted"/>
<sequence length="169" mass="17843">MPSPRDIAAGKAFVELYTKNALFNKGLKNAQLRLAAFGRSAQQIGRRTIMLSAAMAIPFALAAQRFGQFEDRMLSVAAKSRATAAEMAKLTNQAKELGRTTSFTAVQVGGGMENLAKAGFSPREIEQSISSVLDLARATGIELPEAAHAAAAWNESIAGRIATIHVAPG</sequence>
<keyword evidence="1" id="KW-1188">Viral release from host cell</keyword>
<feature type="non-terminal residue" evidence="3">
    <location>
        <position position="169"/>
    </location>
</feature>
<gene>
    <name evidence="3" type="ORF">LCGC14_2963530</name>
</gene>
<dbReference type="AlphaFoldDB" id="A0A0F9A2T8"/>